<organism evidence="1">
    <name type="scientific">Rhododendron williamsianum</name>
    <dbReference type="NCBI Taxonomy" id="262921"/>
    <lineage>
        <taxon>Eukaryota</taxon>
        <taxon>Viridiplantae</taxon>
        <taxon>Streptophyta</taxon>
        <taxon>Embryophyta</taxon>
        <taxon>Tracheophyta</taxon>
        <taxon>Spermatophyta</taxon>
        <taxon>Magnoliopsida</taxon>
        <taxon>eudicotyledons</taxon>
        <taxon>Gunneridae</taxon>
        <taxon>Pentapetalae</taxon>
        <taxon>asterids</taxon>
        <taxon>Ericales</taxon>
        <taxon>Ericaceae</taxon>
        <taxon>Ericoideae</taxon>
        <taxon>Rhodoreae</taxon>
        <taxon>Rhododendron</taxon>
    </lineage>
</organism>
<comment type="caution">
    <text evidence="1">The sequence shown here is derived from an EMBL/GenBank/DDBJ whole genome shotgun (WGS) entry which is preliminary data.</text>
</comment>
<reference evidence="1" key="1">
    <citation type="journal article" date="2019" name="Genome Biol. Evol.">
        <title>The Rhododendron genome and chromosomal organization provide insight into shared whole-genome duplications across the heath family (Ericaceae).</title>
        <authorList>
            <person name="Soza V.L."/>
            <person name="Lindsley D."/>
            <person name="Waalkes A."/>
            <person name="Ramage E."/>
            <person name="Patwardhan R.P."/>
            <person name="Burton J.N."/>
            <person name="Adey A."/>
            <person name="Kumar A."/>
            <person name="Qiu R."/>
            <person name="Shendure J."/>
            <person name="Hall B."/>
        </authorList>
    </citation>
    <scope>NUCLEOTIDE SEQUENCE</scope>
    <source>
        <strain evidence="1">RSF 1966-606</strain>
    </source>
</reference>
<sequence length="126" mass="13829">MAQQAECGGEVESLRGRLQADLGKVMKASDLGEVMVVVQQHLGEVWWWCGSIWWRRRGTGLEVLEFIILYFLLTGYLACARCSASGMCLNVEPISVSNASDRPLRAPTTQRCSSCSGVGKVFTLTV</sequence>
<gene>
    <name evidence="1" type="ORF">C3L33_03945</name>
</gene>
<dbReference type="EMBL" id="QEFC01000543">
    <property type="protein sequence ID" value="KAE9464148.1"/>
    <property type="molecule type" value="Genomic_DNA"/>
</dbReference>
<evidence type="ECO:0000313" key="1">
    <source>
        <dbReference type="EMBL" id="KAE9464148.1"/>
    </source>
</evidence>
<name>A0A6A4MCQ5_9ERIC</name>
<feature type="non-terminal residue" evidence="1">
    <location>
        <position position="1"/>
    </location>
</feature>
<dbReference type="OrthoDB" id="201720at2759"/>
<proteinExistence type="predicted"/>
<accession>A0A6A4MCQ5</accession>
<dbReference type="AlphaFoldDB" id="A0A6A4MCQ5"/>
<protein>
    <submittedName>
        <fullName evidence="1">Uncharacterized protein</fullName>
    </submittedName>
</protein>